<dbReference type="NCBIfam" id="TIGR00083">
    <property type="entry name" value="ribF"/>
    <property type="match status" value="1"/>
</dbReference>
<keyword evidence="10 15" id="KW-0274">FAD</keyword>
<dbReference type="SMART" id="SM00904">
    <property type="entry name" value="Flavokinase"/>
    <property type="match status" value="1"/>
</dbReference>
<dbReference type="InterPro" id="IPR014729">
    <property type="entry name" value="Rossmann-like_a/b/a_fold"/>
</dbReference>
<dbReference type="EC" id="2.7.7.2" evidence="15"/>
<comment type="pathway">
    <text evidence="3 15">Cofactor biosynthesis; FMN biosynthesis; FMN from riboflavin (ATP route): step 1/1.</text>
</comment>
<evidence type="ECO:0000259" key="16">
    <source>
        <dbReference type="SMART" id="SM00904"/>
    </source>
</evidence>
<evidence type="ECO:0000256" key="3">
    <source>
        <dbReference type="ARBA" id="ARBA00005201"/>
    </source>
</evidence>
<dbReference type="GO" id="GO:0009231">
    <property type="term" value="P:riboflavin biosynthetic process"/>
    <property type="evidence" value="ECO:0007669"/>
    <property type="project" value="InterPro"/>
</dbReference>
<dbReference type="InterPro" id="IPR023468">
    <property type="entry name" value="Riboflavin_kinase"/>
</dbReference>
<comment type="catalytic activity">
    <reaction evidence="13 15">
        <text>riboflavin + ATP = FMN + ADP + H(+)</text>
        <dbReference type="Rhea" id="RHEA:14357"/>
        <dbReference type="ChEBI" id="CHEBI:15378"/>
        <dbReference type="ChEBI" id="CHEBI:30616"/>
        <dbReference type="ChEBI" id="CHEBI:57986"/>
        <dbReference type="ChEBI" id="CHEBI:58210"/>
        <dbReference type="ChEBI" id="CHEBI:456216"/>
        <dbReference type="EC" id="2.7.1.26"/>
    </reaction>
</comment>
<dbReference type="FunFam" id="3.40.50.620:FF:000021">
    <property type="entry name" value="Riboflavin biosynthesis protein"/>
    <property type="match status" value="1"/>
</dbReference>
<dbReference type="CDD" id="cd02064">
    <property type="entry name" value="FAD_synthetase_N"/>
    <property type="match status" value="1"/>
</dbReference>
<dbReference type="GO" id="GO:0009398">
    <property type="term" value="P:FMN biosynthetic process"/>
    <property type="evidence" value="ECO:0007669"/>
    <property type="project" value="UniProtKB-UniRule"/>
</dbReference>
<evidence type="ECO:0000256" key="13">
    <source>
        <dbReference type="ARBA" id="ARBA00047880"/>
    </source>
</evidence>
<gene>
    <name evidence="17" type="ORF">BWR22_02395</name>
</gene>
<evidence type="ECO:0000256" key="8">
    <source>
        <dbReference type="ARBA" id="ARBA00022741"/>
    </source>
</evidence>
<keyword evidence="11 15" id="KW-0067">ATP-binding</keyword>
<evidence type="ECO:0000256" key="5">
    <source>
        <dbReference type="ARBA" id="ARBA00022643"/>
    </source>
</evidence>
<keyword evidence="5 15" id="KW-0288">FMN</keyword>
<evidence type="ECO:0000256" key="9">
    <source>
        <dbReference type="ARBA" id="ARBA00022777"/>
    </source>
</evidence>
<dbReference type="GO" id="GO:0006747">
    <property type="term" value="P:FAD biosynthetic process"/>
    <property type="evidence" value="ECO:0007669"/>
    <property type="project" value="UniProtKB-UniRule"/>
</dbReference>
<comment type="catalytic activity">
    <reaction evidence="14 15">
        <text>FMN + ATP + H(+) = FAD + diphosphate</text>
        <dbReference type="Rhea" id="RHEA:17237"/>
        <dbReference type="ChEBI" id="CHEBI:15378"/>
        <dbReference type="ChEBI" id="CHEBI:30616"/>
        <dbReference type="ChEBI" id="CHEBI:33019"/>
        <dbReference type="ChEBI" id="CHEBI:57692"/>
        <dbReference type="ChEBI" id="CHEBI:58210"/>
        <dbReference type="EC" id="2.7.7.2"/>
    </reaction>
</comment>
<dbReference type="AlphaFoldDB" id="A0AAC9LJG0"/>
<keyword evidence="7 15" id="KW-0548">Nucleotidyltransferase</keyword>
<reference evidence="17 18" key="1">
    <citation type="submission" date="2017-01" db="EMBL/GenBank/DDBJ databases">
        <title>Complete genome of Lacinutrix venerupis DOK2-8 isolated from seawater in Dokdo.</title>
        <authorList>
            <person name="Chi W.-J."/>
            <person name="Kim J.H."/>
        </authorList>
    </citation>
    <scope>NUCLEOTIDE SEQUENCE [LARGE SCALE GENOMIC DNA]</scope>
    <source>
        <strain evidence="17 18">DOK2-8</strain>
    </source>
</reference>
<comment type="pathway">
    <text evidence="2 15">Cofactor biosynthesis; FAD biosynthesis; FAD from FMN: step 1/1.</text>
</comment>
<dbReference type="GO" id="GO:0005524">
    <property type="term" value="F:ATP binding"/>
    <property type="evidence" value="ECO:0007669"/>
    <property type="project" value="UniProtKB-UniRule"/>
</dbReference>
<dbReference type="Pfam" id="PF06574">
    <property type="entry name" value="FAD_syn"/>
    <property type="match status" value="1"/>
</dbReference>
<dbReference type="Pfam" id="PF01687">
    <property type="entry name" value="Flavokinase"/>
    <property type="match status" value="1"/>
</dbReference>
<keyword evidence="9 15" id="KW-0418">Kinase</keyword>
<dbReference type="InterPro" id="IPR023465">
    <property type="entry name" value="Riboflavin_kinase_dom_sf"/>
</dbReference>
<dbReference type="EMBL" id="CP019352">
    <property type="protein sequence ID" value="APX99203.1"/>
    <property type="molecule type" value="Genomic_DNA"/>
</dbReference>
<dbReference type="Gene3D" id="3.40.50.620">
    <property type="entry name" value="HUPs"/>
    <property type="match status" value="1"/>
</dbReference>
<keyword evidence="8 15" id="KW-0547">Nucleotide-binding</keyword>
<protein>
    <recommendedName>
        <fullName evidence="15">Riboflavin biosynthesis protein</fullName>
    </recommendedName>
    <domain>
        <recommendedName>
            <fullName evidence="15">Riboflavin kinase</fullName>
            <ecNumber evidence="15">2.7.1.26</ecNumber>
        </recommendedName>
        <alternativeName>
            <fullName evidence="15">Flavokinase</fullName>
        </alternativeName>
    </domain>
    <domain>
        <recommendedName>
            <fullName evidence="15">FMN adenylyltransferase</fullName>
            <ecNumber evidence="15">2.7.7.2</ecNumber>
        </recommendedName>
        <alternativeName>
            <fullName evidence="15">FAD pyrophosphorylase</fullName>
        </alternativeName>
        <alternativeName>
            <fullName evidence="15">FAD synthase</fullName>
        </alternativeName>
    </domain>
</protein>
<keyword evidence="4 15" id="KW-0285">Flavoprotein</keyword>
<dbReference type="GO" id="GO:0003919">
    <property type="term" value="F:FMN adenylyltransferase activity"/>
    <property type="evidence" value="ECO:0007669"/>
    <property type="project" value="UniProtKB-UniRule"/>
</dbReference>
<dbReference type="GO" id="GO:0008531">
    <property type="term" value="F:riboflavin kinase activity"/>
    <property type="evidence" value="ECO:0007669"/>
    <property type="project" value="UniProtKB-UniRule"/>
</dbReference>
<accession>A0AAC9LJG0</accession>
<keyword evidence="6 15" id="KW-0808">Transferase</keyword>
<proteinExistence type="inferred from homology"/>
<dbReference type="Gene3D" id="2.40.30.30">
    <property type="entry name" value="Riboflavin kinase-like"/>
    <property type="match status" value="1"/>
</dbReference>
<evidence type="ECO:0000256" key="10">
    <source>
        <dbReference type="ARBA" id="ARBA00022827"/>
    </source>
</evidence>
<organism evidence="17 18">
    <name type="scientific">Lacinutrix venerupis</name>
    <dbReference type="NCBI Taxonomy" id="1486034"/>
    <lineage>
        <taxon>Bacteria</taxon>
        <taxon>Pseudomonadati</taxon>
        <taxon>Bacteroidota</taxon>
        <taxon>Flavobacteriia</taxon>
        <taxon>Flavobacteriales</taxon>
        <taxon>Flavobacteriaceae</taxon>
        <taxon>Lacinutrix</taxon>
    </lineage>
</organism>
<dbReference type="InterPro" id="IPR015864">
    <property type="entry name" value="FAD_synthase"/>
</dbReference>
<dbReference type="NCBIfam" id="NF004160">
    <property type="entry name" value="PRK05627.1-3"/>
    <property type="match status" value="1"/>
</dbReference>
<evidence type="ECO:0000256" key="15">
    <source>
        <dbReference type="PIRNR" id="PIRNR004491"/>
    </source>
</evidence>
<keyword evidence="18" id="KW-1185">Reference proteome</keyword>
<evidence type="ECO:0000256" key="1">
    <source>
        <dbReference type="ARBA" id="ARBA00002121"/>
    </source>
</evidence>
<evidence type="ECO:0000256" key="4">
    <source>
        <dbReference type="ARBA" id="ARBA00022630"/>
    </source>
</evidence>
<evidence type="ECO:0000256" key="12">
    <source>
        <dbReference type="ARBA" id="ARBA00023268"/>
    </source>
</evidence>
<dbReference type="Proteomes" id="UP000187506">
    <property type="component" value="Chromosome"/>
</dbReference>
<feature type="domain" description="Riboflavin kinase" evidence="16">
    <location>
        <begin position="177"/>
        <end position="302"/>
    </location>
</feature>
<evidence type="ECO:0000313" key="18">
    <source>
        <dbReference type="Proteomes" id="UP000187506"/>
    </source>
</evidence>
<evidence type="ECO:0000256" key="6">
    <source>
        <dbReference type="ARBA" id="ARBA00022679"/>
    </source>
</evidence>
<sequence>MEVDRINNKDTVITIGTFDGVHIGHQKIIQRLIEVGKTKDLTPTILSFFPHPRMVLQKDANIKLLNTLEEKKNILKQFGLDNLIIKKFTQEFSRLTAEEFVETVLVKQLNAKYIIIGYDHQFGRNRTANINDLKNFGNQYGFEVEEITAQDIDDVSVSSTKIRKALTEGDITTANNFLGYPFIISGTVEKGKGLGRTINFPTANIAVSEDYKLIPKQGVYIVKTNINNEIIYGMMNIGTNPTVNGKTQTIEVHFFNFKNNIYNQEIKIELLQRLRDEQKFESINALTEQLVRDKNNALRYINTND</sequence>
<comment type="function">
    <text evidence="1">Catalyzes the phosphorylation of riboflavin to FMN followed by the adenylation of FMN to FAD.</text>
</comment>
<evidence type="ECO:0000256" key="11">
    <source>
        <dbReference type="ARBA" id="ARBA00022840"/>
    </source>
</evidence>
<evidence type="ECO:0000256" key="14">
    <source>
        <dbReference type="ARBA" id="ARBA00049494"/>
    </source>
</evidence>
<dbReference type="PANTHER" id="PTHR22749:SF6">
    <property type="entry name" value="RIBOFLAVIN KINASE"/>
    <property type="match status" value="1"/>
</dbReference>
<keyword evidence="12" id="KW-0511">Multifunctional enzyme</keyword>
<dbReference type="KEGG" id="lvn:BWR22_02395"/>
<evidence type="ECO:0000313" key="17">
    <source>
        <dbReference type="EMBL" id="APX99203.1"/>
    </source>
</evidence>
<dbReference type="EC" id="2.7.1.26" evidence="15"/>
<name>A0AAC9LJG0_9FLAO</name>
<dbReference type="RefSeq" id="WP_076731842.1">
    <property type="nucleotide sequence ID" value="NZ_CP019352.1"/>
</dbReference>
<evidence type="ECO:0000256" key="2">
    <source>
        <dbReference type="ARBA" id="ARBA00004726"/>
    </source>
</evidence>
<dbReference type="SUPFAM" id="SSF82114">
    <property type="entry name" value="Riboflavin kinase-like"/>
    <property type="match status" value="1"/>
</dbReference>
<dbReference type="PIRSF" id="PIRSF004491">
    <property type="entry name" value="FAD_Synth"/>
    <property type="match status" value="1"/>
</dbReference>
<dbReference type="InterPro" id="IPR015865">
    <property type="entry name" value="Riboflavin_kinase_bac/euk"/>
</dbReference>
<comment type="similarity">
    <text evidence="15">Belongs to the ribF family.</text>
</comment>
<evidence type="ECO:0000256" key="7">
    <source>
        <dbReference type="ARBA" id="ARBA00022695"/>
    </source>
</evidence>
<dbReference type="InterPro" id="IPR002606">
    <property type="entry name" value="Riboflavin_kinase_bac"/>
</dbReference>
<dbReference type="SUPFAM" id="SSF52374">
    <property type="entry name" value="Nucleotidylyl transferase"/>
    <property type="match status" value="1"/>
</dbReference>
<dbReference type="PANTHER" id="PTHR22749">
    <property type="entry name" value="RIBOFLAVIN KINASE/FMN ADENYLYLTRANSFERASE"/>
    <property type="match status" value="1"/>
</dbReference>
<dbReference type="NCBIfam" id="NF004162">
    <property type="entry name" value="PRK05627.1-5"/>
    <property type="match status" value="1"/>
</dbReference>